<dbReference type="InterPro" id="IPR050983">
    <property type="entry name" value="GST_Omega/HSP26"/>
</dbReference>
<keyword evidence="4" id="KW-1185">Reference proteome</keyword>
<feature type="domain" description="GST N-terminal" evidence="1">
    <location>
        <begin position="1"/>
        <end position="79"/>
    </location>
</feature>
<dbReference type="Pfam" id="PF00043">
    <property type="entry name" value="GST_C"/>
    <property type="match status" value="1"/>
</dbReference>
<dbReference type="Gene3D" id="3.40.30.10">
    <property type="entry name" value="Glutaredoxin"/>
    <property type="match status" value="1"/>
</dbReference>
<dbReference type="Pfam" id="PF13417">
    <property type="entry name" value="GST_N_3"/>
    <property type="match status" value="1"/>
</dbReference>
<evidence type="ECO:0000259" key="1">
    <source>
        <dbReference type="PROSITE" id="PS50404"/>
    </source>
</evidence>
<dbReference type="PROSITE" id="PS50405">
    <property type="entry name" value="GST_CTER"/>
    <property type="match status" value="1"/>
</dbReference>
<organism evidence="3 4">
    <name type="scientific">Candidatus Synchoanobacter obligatus</name>
    <dbReference type="NCBI Taxonomy" id="2919597"/>
    <lineage>
        <taxon>Bacteria</taxon>
        <taxon>Pseudomonadati</taxon>
        <taxon>Pseudomonadota</taxon>
        <taxon>Gammaproteobacteria</taxon>
        <taxon>Candidatus Comchoanobacterales</taxon>
        <taxon>Candidatus Comchoanobacteraceae</taxon>
        <taxon>Candidatus Synchoanobacter</taxon>
    </lineage>
</organism>
<dbReference type="PANTHER" id="PTHR43968:SF6">
    <property type="entry name" value="GLUTATHIONE S-TRANSFERASE OMEGA"/>
    <property type="match status" value="1"/>
</dbReference>
<dbReference type="InterPro" id="IPR036282">
    <property type="entry name" value="Glutathione-S-Trfase_C_sf"/>
</dbReference>
<dbReference type="Proteomes" id="UP001320768">
    <property type="component" value="Unassembled WGS sequence"/>
</dbReference>
<dbReference type="RefSeq" id="WP_258568983.1">
    <property type="nucleotide sequence ID" value="NZ_JAKUDN010000001.1"/>
</dbReference>
<feature type="domain" description="GST C-terminal" evidence="2">
    <location>
        <begin position="84"/>
        <end position="198"/>
    </location>
</feature>
<gene>
    <name evidence="3" type="ORF">MKS91_01020</name>
</gene>
<reference evidence="3 4" key="1">
    <citation type="journal article" date="2022" name="Nat. Microbiol.">
        <title>The microbiome of a bacterivorous marine choanoflagellate contains a resource-demanding obligate bacterial associate.</title>
        <authorList>
            <person name="Needham D.M."/>
            <person name="Poirier C."/>
            <person name="Bachy C."/>
            <person name="George E.E."/>
            <person name="Wilken S."/>
            <person name="Yung C.C.M."/>
            <person name="Limardo A.J."/>
            <person name="Morando M."/>
            <person name="Sudek L."/>
            <person name="Malmstrom R.R."/>
            <person name="Keeling P.J."/>
            <person name="Santoro A.E."/>
            <person name="Worden A.Z."/>
        </authorList>
    </citation>
    <scope>NUCLEOTIDE SEQUENCE [LARGE SCALE GENOMIC DNA]</scope>
    <source>
        <strain evidence="3 4">Comchoano-2</strain>
    </source>
</reference>
<comment type="caution">
    <text evidence="3">The sequence shown here is derived from an EMBL/GenBank/DDBJ whole genome shotgun (WGS) entry which is preliminary data.</text>
</comment>
<dbReference type="SUPFAM" id="SSF52833">
    <property type="entry name" value="Thioredoxin-like"/>
    <property type="match status" value="1"/>
</dbReference>
<dbReference type="InterPro" id="IPR040079">
    <property type="entry name" value="Glutathione_S-Trfase"/>
</dbReference>
<dbReference type="EMBL" id="JAKUDN010000001">
    <property type="protein sequence ID" value="MCP8351876.1"/>
    <property type="molecule type" value="Genomic_DNA"/>
</dbReference>
<evidence type="ECO:0000313" key="3">
    <source>
        <dbReference type="EMBL" id="MCP8351876.1"/>
    </source>
</evidence>
<dbReference type="InterPro" id="IPR004046">
    <property type="entry name" value="GST_C"/>
</dbReference>
<dbReference type="PROSITE" id="PS50404">
    <property type="entry name" value="GST_NTER"/>
    <property type="match status" value="1"/>
</dbReference>
<dbReference type="SFLD" id="SFLDS00019">
    <property type="entry name" value="Glutathione_Transferase_(cytos"/>
    <property type="match status" value="1"/>
</dbReference>
<dbReference type="PANTHER" id="PTHR43968">
    <property type="match status" value="1"/>
</dbReference>
<dbReference type="Gene3D" id="1.20.1050.10">
    <property type="match status" value="1"/>
</dbReference>
<accession>A0ABT1L4J3</accession>
<dbReference type="SUPFAM" id="SSF47616">
    <property type="entry name" value="GST C-terminal domain-like"/>
    <property type="match status" value="1"/>
</dbReference>
<evidence type="ECO:0000259" key="2">
    <source>
        <dbReference type="PROSITE" id="PS50405"/>
    </source>
</evidence>
<proteinExistence type="predicted"/>
<dbReference type="InterPro" id="IPR004045">
    <property type="entry name" value="Glutathione_S-Trfase_N"/>
</dbReference>
<sequence>MALLYTFRRCPYAIRARLALALVWMEVEQVQVDLKDKPESMLLVSPKGTVPVLVLDDGSVIDESMDIVYWVFGQQMPDQWVVLSQEEEQMAASLLDRLHQVMIPALNRYKYASRYEDVDLVVEGEHIRGYLKVLEQQLINHGGLVGTGYSWLDVAVLPFVRQVGITDSGLLAESPLVGAWLETWLEDPCFIAVMQKGV</sequence>
<name>A0ABT1L4J3_9GAMM</name>
<protein>
    <submittedName>
        <fullName evidence="3">Glutathione S-transferase N-terminal domain-containing protein</fullName>
    </submittedName>
</protein>
<evidence type="ECO:0000313" key="4">
    <source>
        <dbReference type="Proteomes" id="UP001320768"/>
    </source>
</evidence>
<dbReference type="InterPro" id="IPR036249">
    <property type="entry name" value="Thioredoxin-like_sf"/>
</dbReference>
<dbReference type="InterPro" id="IPR010987">
    <property type="entry name" value="Glutathione-S-Trfase_C-like"/>
</dbReference>